<dbReference type="AlphaFoldDB" id="A0AAD7UFG0"/>
<protein>
    <recommendedName>
        <fullName evidence="4">RCC1-like domain-containing protein</fullName>
    </recommendedName>
</protein>
<keyword evidence="2" id="KW-0677">Repeat</keyword>
<feature type="repeat" description="RCC1" evidence="3">
    <location>
        <begin position="305"/>
        <end position="354"/>
    </location>
</feature>
<dbReference type="Gene3D" id="2.130.10.30">
    <property type="entry name" value="Regulator of chromosome condensation 1/beta-lactamase-inhibitor protein II"/>
    <property type="match status" value="1"/>
</dbReference>
<evidence type="ECO:0000256" key="2">
    <source>
        <dbReference type="ARBA" id="ARBA00022737"/>
    </source>
</evidence>
<feature type="repeat" description="RCC1" evidence="3">
    <location>
        <begin position="416"/>
        <end position="480"/>
    </location>
</feature>
<evidence type="ECO:0000313" key="6">
    <source>
        <dbReference type="Proteomes" id="UP001230188"/>
    </source>
</evidence>
<dbReference type="Pfam" id="PF25390">
    <property type="entry name" value="WD40_RLD"/>
    <property type="match status" value="1"/>
</dbReference>
<reference evidence="5" key="1">
    <citation type="submission" date="2023-01" db="EMBL/GenBank/DDBJ databases">
        <title>Metagenome sequencing of chrysophaentin producing Chrysophaeum taylorii.</title>
        <authorList>
            <person name="Davison J."/>
            <person name="Bewley C."/>
        </authorList>
    </citation>
    <scope>NUCLEOTIDE SEQUENCE</scope>
    <source>
        <strain evidence="5">NIES-1699</strain>
    </source>
</reference>
<dbReference type="InterPro" id="IPR000408">
    <property type="entry name" value="Reg_chr_condens"/>
</dbReference>
<organism evidence="5 6">
    <name type="scientific">Chrysophaeum taylorii</name>
    <dbReference type="NCBI Taxonomy" id="2483200"/>
    <lineage>
        <taxon>Eukaryota</taxon>
        <taxon>Sar</taxon>
        <taxon>Stramenopiles</taxon>
        <taxon>Ochrophyta</taxon>
        <taxon>Pelagophyceae</taxon>
        <taxon>Pelagomonadales</taxon>
        <taxon>Pelagomonadaceae</taxon>
        <taxon>Chrysophaeum</taxon>
    </lineage>
</organism>
<evidence type="ECO:0000256" key="3">
    <source>
        <dbReference type="PROSITE-ProRule" id="PRU00235"/>
    </source>
</evidence>
<comment type="caution">
    <text evidence="5">The sequence shown here is derived from an EMBL/GenBank/DDBJ whole genome shotgun (WGS) entry which is preliminary data.</text>
</comment>
<dbReference type="GO" id="GO:0005085">
    <property type="term" value="F:guanyl-nucleotide exchange factor activity"/>
    <property type="evidence" value="ECO:0007669"/>
    <property type="project" value="TreeGrafter"/>
</dbReference>
<proteinExistence type="predicted"/>
<keyword evidence="6" id="KW-1185">Reference proteome</keyword>
<feature type="repeat" description="RCC1" evidence="3">
    <location>
        <begin position="355"/>
        <end position="415"/>
    </location>
</feature>
<dbReference type="InterPro" id="IPR009091">
    <property type="entry name" value="RCC1/BLIP-II"/>
</dbReference>
<dbReference type="EMBL" id="JAQMWT010000360">
    <property type="protein sequence ID" value="KAJ8603127.1"/>
    <property type="molecule type" value="Genomic_DNA"/>
</dbReference>
<dbReference type="PANTHER" id="PTHR45982">
    <property type="entry name" value="REGULATOR OF CHROMOSOME CONDENSATION"/>
    <property type="match status" value="1"/>
</dbReference>
<keyword evidence="1" id="KW-0344">Guanine-nucleotide releasing factor</keyword>
<sequence>MEPLRKRRRVSFGGKQVESALGAQVYGRRVRALNSSFATWALARLEAGRAIAEGARDYLAYAVELEAQFLTAHTDIASFGSGDCGQLAHGTDDDSQMIVSSPRLVSSLGSKKVTLVACGGLHNVACTASGECYTWGCNDDGSLGRSGDEQFPGLVALPEPVATVAAGATQSFAVGVGGSPYGWGCYKDREGKQWFDDVVVVGKSSSARRKQTSPMKIEGFPGKAVSISCGASHNAALLDDGRAVTWGIGEVGQLGRSVRPLKKDGSYDLAAVAADHLAPRVVARHGIISKVVACGANHLLIATEDQVLTSGLNNYGQLGDGTTVDRDALVEVLRGCCVVGLDGGEFHSLALAGDGTLYAWGRADSGQLGLGATATSAVGAHVDSPTAIAGVALALDDRFRAIACGDNHNLALTKKGVLYSWGYGEMCQLGTGKSKDETKPAKVDLDKASLGAGGGGGGGGAPVVTHVSAGGQHSILVAAAASF</sequence>
<gene>
    <name evidence="5" type="ORF">CTAYLR_004576</name>
</gene>
<feature type="domain" description="RCC1-like" evidence="4">
    <location>
        <begin position="76"/>
        <end position="475"/>
    </location>
</feature>
<feature type="repeat" description="RCC1" evidence="3">
    <location>
        <begin position="241"/>
        <end position="305"/>
    </location>
</feature>
<evidence type="ECO:0000313" key="5">
    <source>
        <dbReference type="EMBL" id="KAJ8603127.1"/>
    </source>
</evidence>
<evidence type="ECO:0000259" key="4">
    <source>
        <dbReference type="Pfam" id="PF25390"/>
    </source>
</evidence>
<dbReference type="InterPro" id="IPR051553">
    <property type="entry name" value="Ran_GTPase-activating"/>
</dbReference>
<dbReference type="SUPFAM" id="SSF50985">
    <property type="entry name" value="RCC1/BLIP-II"/>
    <property type="match status" value="1"/>
</dbReference>
<dbReference type="GO" id="GO:0005737">
    <property type="term" value="C:cytoplasm"/>
    <property type="evidence" value="ECO:0007669"/>
    <property type="project" value="TreeGrafter"/>
</dbReference>
<accession>A0AAD7UFG0</accession>
<dbReference type="InterPro" id="IPR058923">
    <property type="entry name" value="RCC1-like_dom"/>
</dbReference>
<dbReference type="PANTHER" id="PTHR45982:SF1">
    <property type="entry name" value="REGULATOR OF CHROMOSOME CONDENSATION"/>
    <property type="match status" value="1"/>
</dbReference>
<dbReference type="Proteomes" id="UP001230188">
    <property type="component" value="Unassembled WGS sequence"/>
</dbReference>
<dbReference type="PROSITE" id="PS50012">
    <property type="entry name" value="RCC1_3"/>
    <property type="match status" value="7"/>
</dbReference>
<feature type="repeat" description="RCC1" evidence="3">
    <location>
        <begin position="74"/>
        <end position="129"/>
    </location>
</feature>
<dbReference type="PRINTS" id="PR00633">
    <property type="entry name" value="RCCNDNSATION"/>
</dbReference>
<name>A0AAD7UFG0_9STRA</name>
<evidence type="ECO:0000256" key="1">
    <source>
        <dbReference type="ARBA" id="ARBA00022658"/>
    </source>
</evidence>
<feature type="repeat" description="RCC1" evidence="3">
    <location>
        <begin position="130"/>
        <end position="177"/>
    </location>
</feature>
<feature type="repeat" description="RCC1" evidence="3">
    <location>
        <begin position="178"/>
        <end position="240"/>
    </location>
</feature>